<keyword evidence="3" id="KW-1185">Reference proteome</keyword>
<accession>A0A4R9M542</accession>
<dbReference type="Pfam" id="PF25302">
    <property type="entry name" value="NADase_transloc"/>
    <property type="match status" value="1"/>
</dbReference>
<dbReference type="InterPro" id="IPR057561">
    <property type="entry name" value="NADase_transloc"/>
</dbReference>
<dbReference type="NCBIfam" id="NF047619">
    <property type="entry name" value="NADase_discoid"/>
    <property type="match status" value="1"/>
</dbReference>
<dbReference type="AlphaFoldDB" id="A0A4R9M542"/>
<dbReference type="OrthoDB" id="85718at2"/>
<comment type="caution">
    <text evidence="2">The sequence shown here is derived from an EMBL/GenBank/DDBJ whole genome shotgun (WGS) entry which is preliminary data.</text>
</comment>
<sequence length="236" mass="27397">MRYVLFTLSLSIVPLCARDFAFEKLYGTVNHCYKKECRKAIASSFLIEKGKPKGEYSPDKIQDFRNENWRDTAWCVSKNQGIGEYIYVSYSNNPRLNKYKDIWKREGYSFSFTIINGFVKNKDLFLANNRVKKIAIEVQEIAYTMSVQGPDTITGTDIEIFDGPILNGVHEIELVDKMDEQEFKINVVPVSKRDGYLQMDLLLKMTIKEIYPGNKYKDTCISDARFEMVVPEDKKK</sequence>
<evidence type="ECO:0000259" key="1">
    <source>
        <dbReference type="Pfam" id="PF25302"/>
    </source>
</evidence>
<gene>
    <name evidence="2" type="ORF">EHS15_01740</name>
</gene>
<evidence type="ECO:0000313" key="3">
    <source>
        <dbReference type="Proteomes" id="UP000298058"/>
    </source>
</evidence>
<proteinExistence type="predicted"/>
<feature type="domain" description="NAD glycohydrolase translocation F5/8 type C" evidence="1">
    <location>
        <begin position="33"/>
        <end position="226"/>
    </location>
</feature>
<organism evidence="2 3">
    <name type="scientific">Leptospira idonii</name>
    <dbReference type="NCBI Taxonomy" id="1193500"/>
    <lineage>
        <taxon>Bacteria</taxon>
        <taxon>Pseudomonadati</taxon>
        <taxon>Spirochaetota</taxon>
        <taxon>Spirochaetia</taxon>
        <taxon>Leptospirales</taxon>
        <taxon>Leptospiraceae</taxon>
        <taxon>Leptospira</taxon>
    </lineage>
</organism>
<dbReference type="Proteomes" id="UP000298058">
    <property type="component" value="Unassembled WGS sequence"/>
</dbReference>
<name>A0A4R9M542_9LEPT</name>
<protein>
    <recommendedName>
        <fullName evidence="1">NAD glycohydrolase translocation F5/8 type C domain-containing protein</fullName>
    </recommendedName>
</protein>
<dbReference type="EMBL" id="RQHW01000006">
    <property type="protein sequence ID" value="TGN20827.1"/>
    <property type="molecule type" value="Genomic_DNA"/>
</dbReference>
<dbReference type="RefSeq" id="WP_135758819.1">
    <property type="nucleotide sequence ID" value="NZ_RQHW01000006.1"/>
</dbReference>
<reference evidence="2" key="1">
    <citation type="journal article" date="2019" name="PLoS Negl. Trop. Dis.">
        <title>Revisiting the worldwide diversity of Leptospira species in the environment.</title>
        <authorList>
            <person name="Vincent A.T."/>
            <person name="Schiettekatte O."/>
            <person name="Bourhy P."/>
            <person name="Veyrier F.J."/>
            <person name="Picardeau M."/>
        </authorList>
    </citation>
    <scope>NUCLEOTIDE SEQUENCE [LARGE SCALE GENOMIC DNA]</scope>
    <source>
        <strain evidence="2">201300427</strain>
    </source>
</reference>
<evidence type="ECO:0000313" key="2">
    <source>
        <dbReference type="EMBL" id="TGN20827.1"/>
    </source>
</evidence>